<organism evidence="1">
    <name type="scientific">uncultured Caudovirales phage</name>
    <dbReference type="NCBI Taxonomy" id="2100421"/>
    <lineage>
        <taxon>Viruses</taxon>
        <taxon>Duplodnaviria</taxon>
        <taxon>Heunggongvirae</taxon>
        <taxon>Uroviricota</taxon>
        <taxon>Caudoviricetes</taxon>
        <taxon>Peduoviridae</taxon>
        <taxon>Maltschvirus</taxon>
        <taxon>Maltschvirus maltsch</taxon>
    </lineage>
</organism>
<evidence type="ECO:0000313" key="1">
    <source>
        <dbReference type="EMBL" id="CAB4122969.1"/>
    </source>
</evidence>
<accession>A0A6J5KRV4</accession>
<dbReference type="EMBL" id="LR796167">
    <property type="protein sequence ID" value="CAB4122969.1"/>
    <property type="molecule type" value="Genomic_DNA"/>
</dbReference>
<reference evidence="1" key="1">
    <citation type="submission" date="2020-04" db="EMBL/GenBank/DDBJ databases">
        <authorList>
            <person name="Chiriac C."/>
            <person name="Salcher M."/>
            <person name="Ghai R."/>
            <person name="Kavagutti S V."/>
        </authorList>
    </citation>
    <scope>NUCLEOTIDE SEQUENCE</scope>
</reference>
<name>A0A6J5KRV4_9CAUD</name>
<proteinExistence type="predicted"/>
<protein>
    <submittedName>
        <fullName evidence="1">Uncharacterized protein</fullName>
    </submittedName>
</protein>
<gene>
    <name evidence="1" type="ORF">UFOVP29_128</name>
</gene>
<sequence>MITLEVWTRGYADQTGLTRVKLPAHSTEAEIQAAVRGVGMFATLAGVRRAQQVQLTVAQIAAYQHAYRGDNT</sequence>